<proteinExistence type="inferred from homology"/>
<dbReference type="InterPro" id="IPR011990">
    <property type="entry name" value="TPR-like_helical_dom_sf"/>
</dbReference>
<comment type="function">
    <text evidence="3">Regulates mitochondrial small subunit maturation by controlling 15S rRNA 5'-end processing. Localizes to the 5' precursor of the 15S rRNA in a position that is subsequently occupied by mS47 in the mature yeast mtSSU. Uses structure and sequence-specific RNA recognition, binding to a single-stranded region of the precursor and specifically recognizing bases -6 to -1. The exchange of Ccm1 for mS47 is coupled to the irreversible removal of precursor rRNA that is accompanied by conformational changes of the mitoribosomal proteins uS5m and mS26. These conformational changes signal completion of 5'-end rRNA processing through protection of the mature 5'-end of the 15S rRNA and stabilization of mS47. The removal of the 5' precursor together with the dissociation of Ccm1 may be catalyzed by the 5'-3' exoribonuclease Pet127. Involved in the specific removal of group I introns in mitochondrial encoded transcripts.</text>
</comment>
<comment type="similarity">
    <text evidence="1">Belongs to the CCM1 family.</text>
</comment>
<dbReference type="Proteomes" id="UP000292082">
    <property type="component" value="Unassembled WGS sequence"/>
</dbReference>
<name>A0A4Q9Q950_9APHY</name>
<dbReference type="Pfam" id="PF13812">
    <property type="entry name" value="PPR_3"/>
    <property type="match status" value="3"/>
</dbReference>
<dbReference type="EMBL" id="ML145090">
    <property type="protein sequence ID" value="TBU63144.1"/>
    <property type="molecule type" value="Genomic_DNA"/>
</dbReference>
<evidence type="ECO:0000256" key="5">
    <source>
        <dbReference type="SAM" id="MobiDB-lite"/>
    </source>
</evidence>
<gene>
    <name evidence="6" type="ORF">BD310DRAFT_916859</name>
</gene>
<evidence type="ECO:0000256" key="4">
    <source>
        <dbReference type="ARBA" id="ARBA00044511"/>
    </source>
</evidence>
<evidence type="ECO:0000313" key="7">
    <source>
        <dbReference type="Proteomes" id="UP000292082"/>
    </source>
</evidence>
<feature type="region of interest" description="Disordered" evidence="5">
    <location>
        <begin position="99"/>
        <end position="118"/>
    </location>
</feature>
<dbReference type="AlphaFoldDB" id="A0A4Q9Q950"/>
<dbReference type="Pfam" id="PF01535">
    <property type="entry name" value="PPR"/>
    <property type="match status" value="2"/>
</dbReference>
<keyword evidence="2" id="KW-0677">Repeat</keyword>
<evidence type="ECO:0000313" key="6">
    <source>
        <dbReference type="EMBL" id="TBU63144.1"/>
    </source>
</evidence>
<comment type="subunit">
    <text evidence="4">Binds to mitochondrial small subunit 15S rRNA.</text>
</comment>
<evidence type="ECO:0000256" key="3">
    <source>
        <dbReference type="ARBA" id="ARBA00044493"/>
    </source>
</evidence>
<dbReference type="PANTHER" id="PTHR47447:SF17">
    <property type="entry name" value="OS12G0638900 PROTEIN"/>
    <property type="match status" value="1"/>
</dbReference>
<dbReference type="InterPro" id="IPR002885">
    <property type="entry name" value="PPR_rpt"/>
</dbReference>
<protein>
    <submittedName>
        <fullName evidence="6">Uncharacterized protein</fullName>
    </submittedName>
</protein>
<dbReference type="STRING" id="114155.A0A4Q9Q950"/>
<reference evidence="6 7" key="1">
    <citation type="submission" date="2019-01" db="EMBL/GenBank/DDBJ databases">
        <title>Draft genome sequences of three monokaryotic isolates of the white-rot basidiomycete fungus Dichomitus squalens.</title>
        <authorList>
            <consortium name="DOE Joint Genome Institute"/>
            <person name="Lopez S.C."/>
            <person name="Andreopoulos B."/>
            <person name="Pangilinan J."/>
            <person name="Lipzen A."/>
            <person name="Riley R."/>
            <person name="Ahrendt S."/>
            <person name="Ng V."/>
            <person name="Barry K."/>
            <person name="Daum C."/>
            <person name="Grigoriev I.V."/>
            <person name="Hilden K.S."/>
            <person name="Makela M.R."/>
            <person name="de Vries R.P."/>
        </authorList>
    </citation>
    <scope>NUCLEOTIDE SEQUENCE [LARGE SCALE GENOMIC DNA]</scope>
    <source>
        <strain evidence="6 7">CBS 464.89</strain>
    </source>
</reference>
<sequence>MFEPLAVTVLTSILPARPLATQLLSNKSAFGMAVRTASISLSTDFFTPRQRSADGKGKGKGRAMPEDEYVACASVLLGKLPRHCIAVMDGAALPMARLSSPRPRIRRSSSHKNTALGSRSHIPSLRTWTRQVDVVQRRHASSRTPTAAEPIRHPTPSPEKQRASLKIFSDIASGARNFSAEDAWRAFQFVCDAQGRPPGNTASGLAFLASIARSVASGAQGPMSAESLRLWGERIEGMLHHIDPNRTSQDVLRIRWNILLISGAALQGKLDEAVEDARVVFNRRDVGDEEQQQVLRSYVLELYTVIVEALRHHRGPTAVFEFLTANPDLLLQYLAERPPQTRPDQDLAQVAKLFTSRALDSLATIEDPAQFLQDHLSVWSKDRLSAAGSLLVRAMSLAGRSQVVHDLLLVLRRHAVTLPHSVILSVVQDLTKNEKYDQASALLATVTPSPSDVTVFVSFHTTAMILTAHQGDVRRCEEHYHMLDKRGFVRQDHRASLMHAYAKAGQPTRVVELFNQFFPDPPTTKSSSPRPNLVHYTTVILAFSQVGDLNGVNTWVQKLSQQGLRPDLHVYSIILQSFAMHGDIDSMSSLLDQMRSSGVQVTVHMYTTLIATLAKRNDPMGAERLYKHAVSEGVVPDRIMISAIMNAHVEAGSWEGAIRAFDYLKSSGKAGEGVTIEVFNTLMKAYVLIGAPFRLVANLFRQLDRAKLRPDSRTFALLIQSACDNGFMDIAEDLYREMERLAQTMPHASLKANVYVLTIMMNGYLRMGKRIKARGIFELMKSLSINANAITYAAILKAYGEQKTSQGMQVAEEFLESLLSSESENNWLQTTGGRRLTLDTVYQPLLNAYAQRQQPADVERLHSAMANAGQKPTLGTTTLLLDAYRRSGDVEAVEALWPRAFRLGIEFMKQNALLSPMTGKPSDNAYGTLLCVPLSIVIDAFSAAGKHREVAQAWKALKDQGLQFDSHNWNHLVIALVRAGEPVRAFDVVENVILRYQRQSRHQATRERDTNPASPLLLDLPPPEEGDLPPPPPEAPLHSPVRRTGAAEKLTRRLRHQGGSLEEKGTEDFAHPLHLLHTMSPVWNLWRPHGATLVLLGRVLDHLKSGRLVQAVRPGVDTDFEQAAVDAEEIRRRTEAAGRLLGEVHDQFPETVQLVREYDIMRQTAGRTNQADDGS</sequence>
<evidence type="ECO:0000256" key="2">
    <source>
        <dbReference type="ARBA" id="ARBA00022737"/>
    </source>
</evidence>
<organism evidence="6 7">
    <name type="scientific">Dichomitus squalens</name>
    <dbReference type="NCBI Taxonomy" id="114155"/>
    <lineage>
        <taxon>Eukaryota</taxon>
        <taxon>Fungi</taxon>
        <taxon>Dikarya</taxon>
        <taxon>Basidiomycota</taxon>
        <taxon>Agaricomycotina</taxon>
        <taxon>Agaricomycetes</taxon>
        <taxon>Polyporales</taxon>
        <taxon>Polyporaceae</taxon>
        <taxon>Dichomitus</taxon>
    </lineage>
</organism>
<keyword evidence="7" id="KW-1185">Reference proteome</keyword>
<evidence type="ECO:0000256" key="1">
    <source>
        <dbReference type="ARBA" id="ARBA00006192"/>
    </source>
</evidence>
<accession>A0A4Q9Q950</accession>
<dbReference type="Gene3D" id="1.25.40.10">
    <property type="entry name" value="Tetratricopeptide repeat domain"/>
    <property type="match status" value="4"/>
</dbReference>
<dbReference type="NCBIfam" id="TIGR00756">
    <property type="entry name" value="PPR"/>
    <property type="match status" value="3"/>
</dbReference>
<feature type="region of interest" description="Disordered" evidence="5">
    <location>
        <begin position="137"/>
        <end position="162"/>
    </location>
</feature>
<dbReference type="PANTHER" id="PTHR47447">
    <property type="entry name" value="OS03G0856100 PROTEIN"/>
    <property type="match status" value="1"/>
</dbReference>
<dbReference type="PROSITE" id="PS51375">
    <property type="entry name" value="PPR"/>
    <property type="match status" value="4"/>
</dbReference>
<feature type="region of interest" description="Disordered" evidence="5">
    <location>
        <begin position="999"/>
        <end position="1042"/>
    </location>
</feature>